<evidence type="ECO:0000313" key="13">
    <source>
        <dbReference type="EMBL" id="MXR35545.1"/>
    </source>
</evidence>
<accession>A0A845BGW9</accession>
<evidence type="ECO:0000256" key="2">
    <source>
        <dbReference type="ARBA" id="ARBA00006521"/>
    </source>
</evidence>
<name>A0A845BGW9_9NEIS</name>
<keyword evidence="5" id="KW-0004">4Fe-4S</keyword>
<keyword evidence="6" id="KW-0479">Metal-binding</keyword>
<dbReference type="InterPro" id="IPR005122">
    <property type="entry name" value="Uracil-DNA_glycosylase-like"/>
</dbReference>
<evidence type="ECO:0000256" key="5">
    <source>
        <dbReference type="ARBA" id="ARBA00022485"/>
    </source>
</evidence>
<dbReference type="GO" id="GO:0051539">
    <property type="term" value="F:4 iron, 4 sulfur cluster binding"/>
    <property type="evidence" value="ECO:0007669"/>
    <property type="project" value="UniProtKB-KW"/>
</dbReference>
<dbReference type="SMART" id="SM00986">
    <property type="entry name" value="UDG"/>
    <property type="match status" value="1"/>
</dbReference>
<keyword evidence="10" id="KW-0411">Iron-sulfur</keyword>
<dbReference type="InterPro" id="IPR005273">
    <property type="entry name" value="Ura-DNA_glyco_family4"/>
</dbReference>
<evidence type="ECO:0000256" key="9">
    <source>
        <dbReference type="ARBA" id="ARBA00023004"/>
    </source>
</evidence>
<evidence type="ECO:0000256" key="1">
    <source>
        <dbReference type="ARBA" id="ARBA00001400"/>
    </source>
</evidence>
<evidence type="ECO:0000259" key="12">
    <source>
        <dbReference type="SMART" id="SM00986"/>
    </source>
</evidence>
<evidence type="ECO:0000313" key="14">
    <source>
        <dbReference type="Proteomes" id="UP000467214"/>
    </source>
</evidence>
<dbReference type="GO" id="GO:0004844">
    <property type="term" value="F:uracil DNA N-glycosylase activity"/>
    <property type="evidence" value="ECO:0007669"/>
    <property type="project" value="UniProtKB-EC"/>
</dbReference>
<sequence>MSRRLSLVEAMGLGPLWQRRGVEYVYASTAATEAAPALLADSLPASTPATATPQPAAPQNTILPTTLPVNAVALHDTKNLQGLSFSELKAEVARCQDCRLSNTRNQTVFGSGSPQARWLFIGEAPGENEDLQGEAFVGAAGILLNNILQAAGLDREHDVYITNILKCRPPVNRNPQADEVAACQVYLAAQIALLKPELIVTLGRFASQTLLQSKASIGQLRGQVHDYQGIPLVASLHPAYLLRNPQEKAAVWRDLLLAKKTLQAANKD</sequence>
<dbReference type="NCBIfam" id="TIGR00758">
    <property type="entry name" value="UDG_fam4"/>
    <property type="match status" value="1"/>
</dbReference>
<dbReference type="Proteomes" id="UP000467214">
    <property type="component" value="Unassembled WGS sequence"/>
</dbReference>
<evidence type="ECO:0000256" key="6">
    <source>
        <dbReference type="ARBA" id="ARBA00022723"/>
    </source>
</evidence>
<dbReference type="InterPro" id="IPR051536">
    <property type="entry name" value="UDG_Type-4/5"/>
</dbReference>
<evidence type="ECO:0000256" key="11">
    <source>
        <dbReference type="ARBA" id="ARBA00023204"/>
    </source>
</evidence>
<organism evidence="13 14">
    <name type="scientific">Craterilacuibacter sinensis</name>
    <dbReference type="NCBI Taxonomy" id="2686017"/>
    <lineage>
        <taxon>Bacteria</taxon>
        <taxon>Pseudomonadati</taxon>
        <taxon>Pseudomonadota</taxon>
        <taxon>Betaproteobacteria</taxon>
        <taxon>Neisseriales</taxon>
        <taxon>Neisseriaceae</taxon>
        <taxon>Craterilacuibacter</taxon>
    </lineage>
</organism>
<protein>
    <recommendedName>
        <fullName evidence="4">Type-4 uracil-DNA glycosylase</fullName>
        <ecNumber evidence="3">3.2.2.27</ecNumber>
    </recommendedName>
</protein>
<evidence type="ECO:0000256" key="3">
    <source>
        <dbReference type="ARBA" id="ARBA00012030"/>
    </source>
</evidence>
<keyword evidence="7" id="KW-0227">DNA damage</keyword>
<comment type="catalytic activity">
    <reaction evidence="1">
        <text>Hydrolyzes single-stranded DNA or mismatched double-stranded DNA and polynucleotides, releasing free uracil.</text>
        <dbReference type="EC" id="3.2.2.27"/>
    </reaction>
</comment>
<keyword evidence="14" id="KW-1185">Reference proteome</keyword>
<dbReference type="EC" id="3.2.2.27" evidence="3"/>
<dbReference type="EMBL" id="WSSB01000001">
    <property type="protein sequence ID" value="MXR35545.1"/>
    <property type="molecule type" value="Genomic_DNA"/>
</dbReference>
<keyword evidence="9" id="KW-0408">Iron</keyword>
<dbReference type="PANTHER" id="PTHR33693">
    <property type="entry name" value="TYPE-5 URACIL-DNA GLYCOSYLASE"/>
    <property type="match status" value="1"/>
</dbReference>
<dbReference type="SUPFAM" id="SSF52141">
    <property type="entry name" value="Uracil-DNA glycosylase-like"/>
    <property type="match status" value="1"/>
</dbReference>
<evidence type="ECO:0000256" key="4">
    <source>
        <dbReference type="ARBA" id="ARBA00019403"/>
    </source>
</evidence>
<keyword evidence="11" id="KW-0234">DNA repair</keyword>
<evidence type="ECO:0000256" key="8">
    <source>
        <dbReference type="ARBA" id="ARBA00022801"/>
    </source>
</evidence>
<dbReference type="CDD" id="cd10030">
    <property type="entry name" value="UDG-F4_TTUDGA_SPO1dp_like"/>
    <property type="match status" value="1"/>
</dbReference>
<comment type="caution">
    <text evidence="13">The sequence shown here is derived from an EMBL/GenBank/DDBJ whole genome shotgun (WGS) entry which is preliminary data.</text>
</comment>
<dbReference type="RefSeq" id="WP_160794206.1">
    <property type="nucleotide sequence ID" value="NZ_WSSB01000001.1"/>
</dbReference>
<dbReference type="SMART" id="SM00987">
    <property type="entry name" value="UreE_C"/>
    <property type="match status" value="1"/>
</dbReference>
<dbReference type="Gene3D" id="3.40.470.10">
    <property type="entry name" value="Uracil-DNA glycosylase-like domain"/>
    <property type="match status" value="1"/>
</dbReference>
<dbReference type="AlphaFoldDB" id="A0A845BGW9"/>
<feature type="domain" description="Uracil-DNA glycosylase-like" evidence="12">
    <location>
        <begin position="109"/>
        <end position="256"/>
    </location>
</feature>
<dbReference type="PANTHER" id="PTHR33693:SF1">
    <property type="entry name" value="TYPE-4 URACIL-DNA GLYCOSYLASE"/>
    <property type="match status" value="1"/>
</dbReference>
<dbReference type="InterPro" id="IPR036895">
    <property type="entry name" value="Uracil-DNA_glycosylase-like_sf"/>
</dbReference>
<dbReference type="GO" id="GO:0046872">
    <property type="term" value="F:metal ion binding"/>
    <property type="evidence" value="ECO:0007669"/>
    <property type="project" value="UniProtKB-KW"/>
</dbReference>
<gene>
    <name evidence="13" type="ORF">GQF02_00845</name>
</gene>
<keyword evidence="8" id="KW-0378">Hydrolase</keyword>
<evidence type="ECO:0000256" key="7">
    <source>
        <dbReference type="ARBA" id="ARBA00022763"/>
    </source>
</evidence>
<evidence type="ECO:0000256" key="10">
    <source>
        <dbReference type="ARBA" id="ARBA00023014"/>
    </source>
</evidence>
<dbReference type="Pfam" id="PF03167">
    <property type="entry name" value="UDG"/>
    <property type="match status" value="1"/>
</dbReference>
<reference evidence="13 14" key="1">
    <citation type="submission" date="2019-12" db="EMBL/GenBank/DDBJ databases">
        <title>Neisseriaceae gen. nov. sp. Genome sequencing and assembly.</title>
        <authorList>
            <person name="Liu Z."/>
            <person name="Li A."/>
        </authorList>
    </citation>
    <scope>NUCLEOTIDE SEQUENCE [LARGE SCALE GENOMIC DNA]</scope>
    <source>
        <strain evidence="13 14">B2N2-7</strain>
    </source>
</reference>
<proteinExistence type="inferred from homology"/>
<comment type="similarity">
    <text evidence="2">Belongs to the uracil-DNA glycosylase (UDG) superfamily. Type 4 (UDGa) family.</text>
</comment>
<dbReference type="GO" id="GO:0006281">
    <property type="term" value="P:DNA repair"/>
    <property type="evidence" value="ECO:0007669"/>
    <property type="project" value="UniProtKB-KW"/>
</dbReference>